<evidence type="ECO:0000313" key="15">
    <source>
        <dbReference type="EMBL" id="CRX38624.1"/>
    </source>
</evidence>
<dbReference type="CDD" id="cd06198">
    <property type="entry name" value="FNR_like_3"/>
    <property type="match status" value="1"/>
</dbReference>
<dbReference type="AlphaFoldDB" id="A0A0H5DSA5"/>
<dbReference type="SUPFAM" id="SSF63380">
    <property type="entry name" value="Riboflavin synthase domain-like"/>
    <property type="match status" value="1"/>
</dbReference>
<keyword evidence="11" id="KW-0411">Iron-sulfur</keyword>
<evidence type="ECO:0000256" key="13">
    <source>
        <dbReference type="SAM" id="Phobius"/>
    </source>
</evidence>
<feature type="transmembrane region" description="Helical" evidence="13">
    <location>
        <begin position="173"/>
        <end position="190"/>
    </location>
</feature>
<comment type="cofactor">
    <cofactor evidence="1">
        <name>FAD</name>
        <dbReference type="ChEBI" id="CHEBI:57692"/>
    </cofactor>
</comment>
<dbReference type="GO" id="GO:0016491">
    <property type="term" value="F:oxidoreductase activity"/>
    <property type="evidence" value="ECO:0007669"/>
    <property type="project" value="UniProtKB-KW"/>
</dbReference>
<evidence type="ECO:0000256" key="9">
    <source>
        <dbReference type="ARBA" id="ARBA00023002"/>
    </source>
</evidence>
<keyword evidence="10" id="KW-0408">Iron</keyword>
<dbReference type="PANTHER" id="PTHR47354:SF8">
    <property type="entry name" value="1,2-PHENYLACETYL-COA EPOXIDASE, SUBUNIT E"/>
    <property type="match status" value="1"/>
</dbReference>
<protein>
    <submittedName>
        <fullName evidence="15">Ferric reductase domain-containing protein</fullName>
    </submittedName>
</protein>
<evidence type="ECO:0000256" key="12">
    <source>
        <dbReference type="ARBA" id="ARBA00023136"/>
    </source>
</evidence>
<evidence type="ECO:0000256" key="10">
    <source>
        <dbReference type="ARBA" id="ARBA00023004"/>
    </source>
</evidence>
<evidence type="ECO:0000256" key="1">
    <source>
        <dbReference type="ARBA" id="ARBA00001974"/>
    </source>
</evidence>
<dbReference type="SUPFAM" id="SSF52343">
    <property type="entry name" value="Ferredoxin reductase-like, C-terminal NADP-linked domain"/>
    <property type="match status" value="1"/>
</dbReference>
<dbReference type="GO" id="GO:0046872">
    <property type="term" value="F:metal ion binding"/>
    <property type="evidence" value="ECO:0007669"/>
    <property type="project" value="UniProtKB-KW"/>
</dbReference>
<sequence>MPCATSAALLAAWIYITIDDWKVGDTLHILKEVGRAIGFVGYVLFSLSLFLSSRIKKLEDWLGGLDQIYYLHHKIGLWGFYFIVCHPWFFAAKWLFGRPDKFFLSIFPVHSRLAVNLGSLAFWLMLLIIGATIFKVLSYDKWKRLHQLMSLAYILATLHILLLQKPFSSSNAALALVCAPMGLGLLGILYRQVLAPFYSSRAIYKVSEAEKINENVVKITFKPEAEPLKFRLGQYAFFSFQDQISKEQHPFTICKESDDRISIFVKARGDFTKSLYRSVHPDLRVCLEGPYGRFDFMKGRENQIWIAGGIGIVPFLAWKEQIRGWPGKIDLFYCVHRMEDAVLLDQFQRIQNDNFRCFLHCTENNKRLTINHLMETETDLPQKDIFMCGPKSLTRPFVAGLMNAGVKRHHIYFEDFDFF</sequence>
<dbReference type="PROSITE" id="PS51384">
    <property type="entry name" value="FAD_FR"/>
    <property type="match status" value="1"/>
</dbReference>
<keyword evidence="5" id="KW-0001">2Fe-2S</keyword>
<keyword evidence="3" id="KW-0285">Flavoprotein</keyword>
<dbReference type="InterPro" id="IPR017938">
    <property type="entry name" value="Riboflavin_synthase-like_b-brl"/>
</dbReference>
<dbReference type="EMBL" id="CWGJ01000014">
    <property type="protein sequence ID" value="CRX38624.1"/>
    <property type="molecule type" value="Genomic_DNA"/>
</dbReference>
<dbReference type="Pfam" id="PF01794">
    <property type="entry name" value="Ferric_reduct"/>
    <property type="match status" value="1"/>
</dbReference>
<accession>A0A0H5DSA5</accession>
<dbReference type="InterPro" id="IPR050415">
    <property type="entry name" value="MRET"/>
</dbReference>
<evidence type="ECO:0000256" key="5">
    <source>
        <dbReference type="ARBA" id="ARBA00022714"/>
    </source>
</evidence>
<dbReference type="Proteomes" id="UP000220251">
    <property type="component" value="Unassembled WGS sequence"/>
</dbReference>
<evidence type="ECO:0000313" key="16">
    <source>
        <dbReference type="Proteomes" id="UP000220251"/>
    </source>
</evidence>
<comment type="subcellular location">
    <subcellularLocation>
        <location evidence="2">Membrane</location>
        <topology evidence="2">Multi-pass membrane protein</topology>
    </subcellularLocation>
</comment>
<dbReference type="InterPro" id="IPR013130">
    <property type="entry name" value="Fe3_Rdtase_TM_dom"/>
</dbReference>
<evidence type="ECO:0000256" key="8">
    <source>
        <dbReference type="ARBA" id="ARBA00022989"/>
    </source>
</evidence>
<evidence type="ECO:0000256" key="4">
    <source>
        <dbReference type="ARBA" id="ARBA00022692"/>
    </source>
</evidence>
<feature type="transmembrane region" description="Helical" evidence="13">
    <location>
        <begin position="34"/>
        <end position="55"/>
    </location>
</feature>
<dbReference type="InterPro" id="IPR001433">
    <property type="entry name" value="OxRdtase_FAD/NAD-bd"/>
</dbReference>
<keyword evidence="8 13" id="KW-1133">Transmembrane helix</keyword>
<dbReference type="OrthoDB" id="573132at2"/>
<dbReference type="GO" id="GO:0050660">
    <property type="term" value="F:flavin adenine dinucleotide binding"/>
    <property type="evidence" value="ECO:0007669"/>
    <property type="project" value="TreeGrafter"/>
</dbReference>
<feature type="transmembrane region" description="Helical" evidence="13">
    <location>
        <begin position="75"/>
        <end position="96"/>
    </location>
</feature>
<dbReference type="GO" id="GO:0016020">
    <property type="term" value="C:membrane"/>
    <property type="evidence" value="ECO:0007669"/>
    <property type="project" value="UniProtKB-SubCell"/>
</dbReference>
<evidence type="ECO:0000256" key="6">
    <source>
        <dbReference type="ARBA" id="ARBA00022723"/>
    </source>
</evidence>
<keyword evidence="9" id="KW-0560">Oxidoreductase</keyword>
<reference evidence="16" key="1">
    <citation type="submission" date="2015-06" db="EMBL/GenBank/DDBJ databases">
        <authorList>
            <person name="Bertelli C."/>
        </authorList>
    </citation>
    <scope>NUCLEOTIDE SEQUENCE [LARGE SCALE GENOMIC DNA]</scope>
    <source>
        <strain evidence="16">CRIB-30</strain>
    </source>
</reference>
<dbReference type="Gene3D" id="2.40.30.10">
    <property type="entry name" value="Translation factors"/>
    <property type="match status" value="1"/>
</dbReference>
<feature type="domain" description="FAD-binding FR-type" evidence="14">
    <location>
        <begin position="199"/>
        <end position="297"/>
    </location>
</feature>
<keyword evidence="7" id="KW-0274">FAD</keyword>
<keyword evidence="6" id="KW-0479">Metal-binding</keyword>
<dbReference type="RefSeq" id="WP_143406464.1">
    <property type="nucleotide sequence ID" value="NZ_CWGJ01000014.1"/>
</dbReference>
<proteinExistence type="predicted"/>
<evidence type="ECO:0000256" key="11">
    <source>
        <dbReference type="ARBA" id="ARBA00023014"/>
    </source>
</evidence>
<keyword evidence="12 13" id="KW-0472">Membrane</keyword>
<evidence type="ECO:0000259" key="14">
    <source>
        <dbReference type="PROSITE" id="PS51384"/>
    </source>
</evidence>
<evidence type="ECO:0000256" key="2">
    <source>
        <dbReference type="ARBA" id="ARBA00004141"/>
    </source>
</evidence>
<keyword evidence="4 13" id="KW-0812">Transmembrane</keyword>
<dbReference type="InterPro" id="IPR017927">
    <property type="entry name" value="FAD-bd_FR_type"/>
</dbReference>
<dbReference type="InterPro" id="IPR013112">
    <property type="entry name" value="FAD-bd_8"/>
</dbReference>
<dbReference type="Pfam" id="PF08022">
    <property type="entry name" value="FAD_binding_8"/>
    <property type="match status" value="1"/>
</dbReference>
<name>A0A0H5DSA5_9BACT</name>
<dbReference type="InterPro" id="IPR039261">
    <property type="entry name" value="FNR_nucleotide-bd"/>
</dbReference>
<feature type="transmembrane region" description="Helical" evidence="13">
    <location>
        <begin position="116"/>
        <end position="136"/>
    </location>
</feature>
<dbReference type="Pfam" id="PF00175">
    <property type="entry name" value="NAD_binding_1"/>
    <property type="match status" value="1"/>
</dbReference>
<evidence type="ECO:0000256" key="7">
    <source>
        <dbReference type="ARBA" id="ARBA00022827"/>
    </source>
</evidence>
<gene>
    <name evidence="15" type="ORF">ELAC_1284</name>
</gene>
<keyword evidence="16" id="KW-1185">Reference proteome</keyword>
<dbReference type="PANTHER" id="PTHR47354">
    <property type="entry name" value="NADH OXIDOREDUCTASE HCR"/>
    <property type="match status" value="1"/>
</dbReference>
<evidence type="ECO:0000256" key="3">
    <source>
        <dbReference type="ARBA" id="ARBA00022630"/>
    </source>
</evidence>
<feature type="transmembrane region" description="Helical" evidence="13">
    <location>
        <begin position="148"/>
        <end position="167"/>
    </location>
</feature>
<dbReference type="GO" id="GO:0051537">
    <property type="term" value="F:2 iron, 2 sulfur cluster binding"/>
    <property type="evidence" value="ECO:0007669"/>
    <property type="project" value="UniProtKB-KW"/>
</dbReference>
<organism evidence="15 16">
    <name type="scientific">Estrella lausannensis</name>
    <dbReference type="NCBI Taxonomy" id="483423"/>
    <lineage>
        <taxon>Bacteria</taxon>
        <taxon>Pseudomonadati</taxon>
        <taxon>Chlamydiota</taxon>
        <taxon>Chlamydiia</taxon>
        <taxon>Parachlamydiales</taxon>
        <taxon>Candidatus Criblamydiaceae</taxon>
        <taxon>Estrella</taxon>
    </lineage>
</organism>
<dbReference type="Gene3D" id="3.40.50.80">
    <property type="entry name" value="Nucleotide-binding domain of ferredoxin-NADP reductase (FNR) module"/>
    <property type="match status" value="1"/>
</dbReference>